<proteinExistence type="predicted"/>
<sequence>MNKKLELNARSLQGLSEEEMKQVAGGGWLTDIIGTPSVFSCGGDQPTAWCTAFGGGGGSGGNGGGSSGGGDNDSPAPTTMNVCSPGPA</sequence>
<feature type="region of interest" description="Disordered" evidence="1">
    <location>
        <begin position="53"/>
        <end position="88"/>
    </location>
</feature>
<dbReference type="Proteomes" id="UP000616785">
    <property type="component" value="Unassembled WGS sequence"/>
</dbReference>
<evidence type="ECO:0000256" key="1">
    <source>
        <dbReference type="SAM" id="MobiDB-lite"/>
    </source>
</evidence>
<evidence type="ECO:0000313" key="3">
    <source>
        <dbReference type="Proteomes" id="UP000616785"/>
    </source>
</evidence>
<dbReference type="EMBL" id="JADUNO010000010">
    <property type="protein sequence ID" value="MBH1638850.1"/>
    <property type="molecule type" value="Genomic_DNA"/>
</dbReference>
<evidence type="ECO:0000313" key="2">
    <source>
        <dbReference type="EMBL" id="MBH1638850.1"/>
    </source>
</evidence>
<comment type="caution">
    <text evidence="2">The sequence shown here is derived from an EMBL/GenBank/DDBJ whole genome shotgun (WGS) entry which is preliminary data.</text>
</comment>
<protein>
    <submittedName>
        <fullName evidence="2">Uncharacterized protein</fullName>
    </submittedName>
</protein>
<dbReference type="AlphaFoldDB" id="A0AA40XVE1"/>
<name>A0AA40XVE1_STEMA</name>
<reference evidence="2" key="1">
    <citation type="submission" date="2020-11" db="EMBL/GenBank/DDBJ databases">
        <title>Enhanced detection system for hospital associated transmission using whole genome sequencing surveillance.</title>
        <authorList>
            <person name="Harrison L.H."/>
            <person name="Van Tyne D."/>
            <person name="Marsh J.W."/>
            <person name="Griffith M.P."/>
            <person name="Snyder D.J."/>
            <person name="Cooper V.S."/>
            <person name="Mustapha M."/>
        </authorList>
    </citation>
    <scope>NUCLEOTIDE SEQUENCE</scope>
    <source>
        <strain evidence="2">STEN00092</strain>
    </source>
</reference>
<feature type="compositionally biased region" description="Gly residues" evidence="1">
    <location>
        <begin position="53"/>
        <end position="71"/>
    </location>
</feature>
<accession>A0AA40XVE1</accession>
<organism evidence="2 3">
    <name type="scientific">Stenotrophomonas maltophilia</name>
    <name type="common">Pseudomonas maltophilia</name>
    <name type="synonym">Xanthomonas maltophilia</name>
    <dbReference type="NCBI Taxonomy" id="40324"/>
    <lineage>
        <taxon>Bacteria</taxon>
        <taxon>Pseudomonadati</taxon>
        <taxon>Pseudomonadota</taxon>
        <taxon>Gammaproteobacteria</taxon>
        <taxon>Lysobacterales</taxon>
        <taxon>Lysobacteraceae</taxon>
        <taxon>Stenotrophomonas</taxon>
        <taxon>Stenotrophomonas maltophilia group</taxon>
    </lineage>
</organism>
<gene>
    <name evidence="2" type="ORF">I5U57_05220</name>
</gene>